<dbReference type="PANTHER" id="PTHR10612">
    <property type="entry name" value="APOLIPOPROTEIN D"/>
    <property type="match status" value="1"/>
</dbReference>
<dbReference type="AlphaFoldDB" id="A0A4Z0MIB9"/>
<evidence type="ECO:0000313" key="4">
    <source>
        <dbReference type="Proteomes" id="UP000298284"/>
    </source>
</evidence>
<evidence type="ECO:0000256" key="1">
    <source>
        <dbReference type="SAM" id="Phobius"/>
    </source>
</evidence>
<dbReference type="InterPro" id="IPR002446">
    <property type="entry name" value="Lipocalin_bac"/>
</dbReference>
<comment type="caution">
    <text evidence="3">The sequence shown here is derived from an EMBL/GenBank/DDBJ whole genome shotgun (WGS) entry which is preliminary data.</text>
</comment>
<keyword evidence="4" id="KW-1185">Reference proteome</keyword>
<dbReference type="CDD" id="cd19438">
    <property type="entry name" value="lipocalin_Blc-like"/>
    <property type="match status" value="1"/>
</dbReference>
<dbReference type="EMBL" id="SRKZ01000004">
    <property type="protein sequence ID" value="TGD79562.1"/>
    <property type="molecule type" value="Genomic_DNA"/>
</dbReference>
<dbReference type="Proteomes" id="UP000298284">
    <property type="component" value="Unassembled WGS sequence"/>
</dbReference>
<dbReference type="Gene3D" id="2.40.128.20">
    <property type="match status" value="1"/>
</dbReference>
<evidence type="ECO:0000259" key="2">
    <source>
        <dbReference type="Pfam" id="PF08212"/>
    </source>
</evidence>
<dbReference type="SUPFAM" id="SSF50814">
    <property type="entry name" value="Lipocalins"/>
    <property type="match status" value="1"/>
</dbReference>
<organism evidence="3 4">
    <name type="scientific">Hymenobacter wooponensis</name>
    <dbReference type="NCBI Taxonomy" id="1525360"/>
    <lineage>
        <taxon>Bacteria</taxon>
        <taxon>Pseudomonadati</taxon>
        <taxon>Bacteroidota</taxon>
        <taxon>Cytophagia</taxon>
        <taxon>Cytophagales</taxon>
        <taxon>Hymenobacteraceae</taxon>
        <taxon>Hymenobacter</taxon>
    </lineage>
</organism>
<keyword evidence="1" id="KW-1133">Transmembrane helix</keyword>
<keyword evidence="1" id="KW-0472">Membrane</keyword>
<sequence length="266" mass="30076">MRRACSFGGLLYHYPARLFFPSCLSSTTAQPVFLGAGECNLSRTFLTGLGHWFCLVDTLGLGLRVQAPLSTFPFPMANLLKRRRPTLFTAIAATVATGVAAYAYAKRKMYPELPTVTHVDLHKYKGLWYEVARLPTRFEKGCQHVTAEYKLRPDGKVQVLNTCHKEGLNGPAETATALARSVDASNSKLKVQFFWPFEGDYWILDLDHADYQYALVGEPSRKNLWILSRMPHLERSIRDRLIAHARNLGFPVDNLIYTPQPMNEKP</sequence>
<proteinExistence type="predicted"/>
<feature type="transmembrane region" description="Helical" evidence="1">
    <location>
        <begin position="86"/>
        <end position="105"/>
    </location>
</feature>
<dbReference type="PANTHER" id="PTHR10612:SF34">
    <property type="entry name" value="APOLIPOPROTEIN D"/>
    <property type="match status" value="1"/>
</dbReference>
<name>A0A4Z0MIB9_9BACT</name>
<feature type="domain" description="Lipocalin/cytosolic fatty-acid binding" evidence="2">
    <location>
        <begin position="119"/>
        <end position="260"/>
    </location>
</feature>
<dbReference type="PRINTS" id="PR01171">
    <property type="entry name" value="BCTLIPOCALIN"/>
</dbReference>
<reference evidence="3 4" key="1">
    <citation type="submission" date="2019-04" db="EMBL/GenBank/DDBJ databases">
        <authorList>
            <person name="Feng G."/>
            <person name="Zhang J."/>
            <person name="Zhu H."/>
        </authorList>
    </citation>
    <scope>NUCLEOTIDE SEQUENCE [LARGE SCALE GENOMIC DNA]</scope>
    <source>
        <strain evidence="3 4">JCM 19491</strain>
    </source>
</reference>
<accession>A0A4Z0MIB9</accession>
<keyword evidence="1" id="KW-0812">Transmembrane</keyword>
<dbReference type="InterPro" id="IPR047202">
    <property type="entry name" value="Lipocalin_Blc-like_dom"/>
</dbReference>
<dbReference type="GO" id="GO:0006950">
    <property type="term" value="P:response to stress"/>
    <property type="evidence" value="ECO:0007669"/>
    <property type="project" value="UniProtKB-ARBA"/>
</dbReference>
<dbReference type="Pfam" id="PF08212">
    <property type="entry name" value="Lipocalin_2"/>
    <property type="match status" value="1"/>
</dbReference>
<evidence type="ECO:0000313" key="3">
    <source>
        <dbReference type="EMBL" id="TGD79562.1"/>
    </source>
</evidence>
<dbReference type="InterPro" id="IPR012674">
    <property type="entry name" value="Calycin"/>
</dbReference>
<gene>
    <name evidence="3" type="ORF">EU557_15170</name>
</gene>
<dbReference type="OrthoDB" id="594739at2"/>
<protein>
    <recommendedName>
        <fullName evidence="2">Lipocalin/cytosolic fatty-acid binding domain-containing protein</fullName>
    </recommendedName>
</protein>
<dbReference type="InterPro" id="IPR000566">
    <property type="entry name" value="Lipocln_cytosolic_FA-bd_dom"/>
</dbReference>